<protein>
    <recommendedName>
        <fullName evidence="2">Nascent polypeptide-associated complex subunit alpha-like UBA domain-containing protein</fullName>
    </recommendedName>
</protein>
<name>A0A9W5YDI0_9FIRM</name>
<accession>A0A9W5YDI0</accession>
<evidence type="ECO:0000259" key="2">
    <source>
        <dbReference type="Pfam" id="PF19026"/>
    </source>
</evidence>
<feature type="transmembrane region" description="Helical" evidence="1">
    <location>
        <begin position="75"/>
        <end position="91"/>
    </location>
</feature>
<proteinExistence type="predicted"/>
<dbReference type="InterPro" id="IPR009060">
    <property type="entry name" value="UBA-like_sf"/>
</dbReference>
<evidence type="ECO:0000313" key="3">
    <source>
        <dbReference type="EMBL" id="GKX31049.1"/>
    </source>
</evidence>
<dbReference type="CDD" id="cd14361">
    <property type="entry name" value="UBA_HYPK"/>
    <property type="match status" value="1"/>
</dbReference>
<dbReference type="Proteomes" id="UP001144256">
    <property type="component" value="Unassembled WGS sequence"/>
</dbReference>
<keyword evidence="1" id="KW-0472">Membrane</keyword>
<evidence type="ECO:0000256" key="1">
    <source>
        <dbReference type="SAM" id="Phobius"/>
    </source>
</evidence>
<dbReference type="SUPFAM" id="SSF46934">
    <property type="entry name" value="UBA-like"/>
    <property type="match status" value="1"/>
</dbReference>
<dbReference type="RefSeq" id="WP_281817710.1">
    <property type="nucleotide sequence ID" value="NZ_BRLB01000013.1"/>
</dbReference>
<feature type="domain" description="Nascent polypeptide-associated complex subunit alpha-like UBA" evidence="2">
    <location>
        <begin position="3"/>
        <end position="40"/>
    </location>
</feature>
<sequence length="163" mass="19222">MVIRDNDIEYILKKMNISYADAEKALRKSKGDLNKAIRYLNKKKNSIFRRMFSKLKDIIVDMLKYKLIIIRKNETLMNLPIMVILIFLLFLRMRYIYLSFIDLLFVLLIIIITDCKVIIQKNNANSHDSNVVKPTNTPKESDDIISTLEVTEDEDYNEVNIEN</sequence>
<dbReference type="InterPro" id="IPR044034">
    <property type="entry name" value="NAC-like_UBA"/>
</dbReference>
<dbReference type="Pfam" id="PF19026">
    <property type="entry name" value="UBA_HYPK"/>
    <property type="match status" value="1"/>
</dbReference>
<dbReference type="AlphaFoldDB" id="A0A9W5YDI0"/>
<comment type="caution">
    <text evidence="3">The sequence shown here is derived from an EMBL/GenBank/DDBJ whole genome shotgun (WGS) entry which is preliminary data.</text>
</comment>
<dbReference type="Gene3D" id="1.10.8.10">
    <property type="entry name" value="DNA helicase RuvA subunit, C-terminal domain"/>
    <property type="match status" value="1"/>
</dbReference>
<keyword evidence="1" id="KW-1133">Transmembrane helix</keyword>
<evidence type="ECO:0000313" key="4">
    <source>
        <dbReference type="Proteomes" id="UP001144256"/>
    </source>
</evidence>
<reference evidence="3" key="1">
    <citation type="submission" date="2022-06" db="EMBL/GenBank/DDBJ databases">
        <title>Vallitalea longa sp. nov., an anaerobic bacterium isolated from marine sediment.</title>
        <authorList>
            <person name="Hirano S."/>
            <person name="Terahara T."/>
            <person name="Mori K."/>
            <person name="Hamada M."/>
            <person name="Matsumoto R."/>
            <person name="Kobayashi T."/>
        </authorList>
    </citation>
    <scope>NUCLEOTIDE SEQUENCE</scope>
    <source>
        <strain evidence="3">SH18-1</strain>
    </source>
</reference>
<dbReference type="EMBL" id="BRLB01000013">
    <property type="protein sequence ID" value="GKX31049.1"/>
    <property type="molecule type" value="Genomic_DNA"/>
</dbReference>
<keyword evidence="4" id="KW-1185">Reference proteome</keyword>
<organism evidence="3 4">
    <name type="scientific">Vallitalea longa</name>
    <dbReference type="NCBI Taxonomy" id="2936439"/>
    <lineage>
        <taxon>Bacteria</taxon>
        <taxon>Bacillati</taxon>
        <taxon>Bacillota</taxon>
        <taxon>Clostridia</taxon>
        <taxon>Lachnospirales</taxon>
        <taxon>Vallitaleaceae</taxon>
        <taxon>Vallitalea</taxon>
    </lineage>
</organism>
<gene>
    <name evidence="3" type="ORF">SH1V18_35290</name>
</gene>
<dbReference type="InterPro" id="IPR038922">
    <property type="entry name" value="HYPK_UBA"/>
</dbReference>
<feature type="transmembrane region" description="Helical" evidence="1">
    <location>
        <begin position="97"/>
        <end position="119"/>
    </location>
</feature>
<keyword evidence="1" id="KW-0812">Transmembrane</keyword>